<keyword evidence="1" id="KW-0812">Transmembrane</keyword>
<name>A0A4V2PST6_9GAMM</name>
<evidence type="ECO:0000313" key="3">
    <source>
        <dbReference type="Proteomes" id="UP000295565"/>
    </source>
</evidence>
<dbReference type="OrthoDB" id="9152192at2"/>
<dbReference type="EMBL" id="SMGD01000001">
    <property type="protein sequence ID" value="TCK63901.1"/>
    <property type="molecule type" value="Genomic_DNA"/>
</dbReference>
<dbReference type="Proteomes" id="UP000295565">
    <property type="component" value="Unassembled WGS sequence"/>
</dbReference>
<comment type="caution">
    <text evidence="2">The sequence shown here is derived from an EMBL/GenBank/DDBJ whole genome shotgun (WGS) entry which is preliminary data.</text>
</comment>
<dbReference type="AlphaFoldDB" id="A0A4V2PST6"/>
<accession>A0A4V2PST6</accession>
<feature type="transmembrane region" description="Helical" evidence="1">
    <location>
        <begin position="36"/>
        <end position="53"/>
    </location>
</feature>
<keyword evidence="1" id="KW-0472">Membrane</keyword>
<protein>
    <submittedName>
        <fullName evidence="2">Uncharacterized protein</fullName>
    </submittedName>
</protein>
<keyword evidence="3" id="KW-1185">Reference proteome</keyword>
<keyword evidence="1" id="KW-1133">Transmembrane helix</keyword>
<evidence type="ECO:0000256" key="1">
    <source>
        <dbReference type="SAM" id="Phobius"/>
    </source>
</evidence>
<organism evidence="2 3">
    <name type="scientific">Celerinatantimonas diazotrophica</name>
    <dbReference type="NCBI Taxonomy" id="412034"/>
    <lineage>
        <taxon>Bacteria</taxon>
        <taxon>Pseudomonadati</taxon>
        <taxon>Pseudomonadota</taxon>
        <taxon>Gammaproteobacteria</taxon>
        <taxon>Celerinatantimonadaceae</taxon>
        <taxon>Celerinatantimonas</taxon>
    </lineage>
</organism>
<evidence type="ECO:0000313" key="2">
    <source>
        <dbReference type="EMBL" id="TCK63901.1"/>
    </source>
</evidence>
<sequence length="156" mass="17247">MKTVIAYLLVTLILLATGFMGLQTFGLPNEISGIELALKCAMVSALGGILYCLRAVYLNKCVRNQWSSEWEVWYYIRPITSTICGLVAFLFLKAGLVVLDATQNGSSGDFGYLAFSFFAGLNVDKFMEKVENIGKSLFGIEKSRSSKKNTTENKDE</sequence>
<proteinExistence type="predicted"/>
<gene>
    <name evidence="2" type="ORF">EV690_0013</name>
</gene>
<reference evidence="2 3" key="1">
    <citation type="submission" date="2019-03" db="EMBL/GenBank/DDBJ databases">
        <title>Genomic Encyclopedia of Type Strains, Phase IV (KMG-IV): sequencing the most valuable type-strain genomes for metagenomic binning, comparative biology and taxonomic classification.</title>
        <authorList>
            <person name="Goeker M."/>
        </authorList>
    </citation>
    <scope>NUCLEOTIDE SEQUENCE [LARGE SCALE GENOMIC DNA]</scope>
    <source>
        <strain evidence="2 3">DSM 18577</strain>
    </source>
</reference>
<feature type="transmembrane region" description="Helical" evidence="1">
    <location>
        <begin position="74"/>
        <end position="98"/>
    </location>
</feature>
<dbReference type="RefSeq" id="WP_131910906.1">
    <property type="nucleotide sequence ID" value="NZ_OU594967.1"/>
</dbReference>